<evidence type="ECO:0000313" key="2">
    <source>
        <dbReference type="EMBL" id="CAG8571379.1"/>
    </source>
</evidence>
<dbReference type="OrthoDB" id="10460933at2759"/>
<gene>
    <name evidence="2" type="ORF">POCULU_LOCUS6012</name>
</gene>
<evidence type="ECO:0000256" key="1">
    <source>
        <dbReference type="SAM" id="MobiDB-lite"/>
    </source>
</evidence>
<dbReference type="AlphaFoldDB" id="A0A9N9BP81"/>
<dbReference type="Proteomes" id="UP000789572">
    <property type="component" value="Unassembled WGS sequence"/>
</dbReference>
<keyword evidence="3" id="KW-1185">Reference proteome</keyword>
<feature type="region of interest" description="Disordered" evidence="1">
    <location>
        <begin position="1"/>
        <end position="63"/>
    </location>
</feature>
<name>A0A9N9BP81_9GLOM</name>
<organism evidence="2 3">
    <name type="scientific">Paraglomus occultum</name>
    <dbReference type="NCBI Taxonomy" id="144539"/>
    <lineage>
        <taxon>Eukaryota</taxon>
        <taxon>Fungi</taxon>
        <taxon>Fungi incertae sedis</taxon>
        <taxon>Mucoromycota</taxon>
        <taxon>Glomeromycotina</taxon>
        <taxon>Glomeromycetes</taxon>
        <taxon>Paraglomerales</taxon>
        <taxon>Paraglomeraceae</taxon>
        <taxon>Paraglomus</taxon>
    </lineage>
</organism>
<feature type="compositionally biased region" description="Basic residues" evidence="1">
    <location>
        <begin position="39"/>
        <end position="63"/>
    </location>
</feature>
<evidence type="ECO:0000313" key="3">
    <source>
        <dbReference type="Proteomes" id="UP000789572"/>
    </source>
</evidence>
<sequence>MPPVPSMPRWIKSETETNRSSSDSESTDSDWYDLDSIKPRKNHVHIKKKKVVSPIRKHRKNKHTNCVRIPDYVNDEVKIDTHPLQYQSSPPDLLLIPEKAVYLHP</sequence>
<comment type="caution">
    <text evidence="2">The sequence shown here is derived from an EMBL/GenBank/DDBJ whole genome shotgun (WGS) entry which is preliminary data.</text>
</comment>
<dbReference type="EMBL" id="CAJVPJ010001021">
    <property type="protein sequence ID" value="CAG8571379.1"/>
    <property type="molecule type" value="Genomic_DNA"/>
</dbReference>
<accession>A0A9N9BP81</accession>
<protein>
    <submittedName>
        <fullName evidence="2">7900_t:CDS:1</fullName>
    </submittedName>
</protein>
<proteinExistence type="predicted"/>
<reference evidence="2" key="1">
    <citation type="submission" date="2021-06" db="EMBL/GenBank/DDBJ databases">
        <authorList>
            <person name="Kallberg Y."/>
            <person name="Tangrot J."/>
            <person name="Rosling A."/>
        </authorList>
    </citation>
    <scope>NUCLEOTIDE SEQUENCE</scope>
    <source>
        <strain evidence="2">IA702</strain>
    </source>
</reference>